<evidence type="ECO:0000256" key="3">
    <source>
        <dbReference type="ARBA" id="ARBA00022448"/>
    </source>
</evidence>
<comment type="similarity">
    <text evidence="2">Belongs to the major facilitator superfamily.</text>
</comment>
<feature type="transmembrane region" description="Helical" evidence="8">
    <location>
        <begin position="225"/>
        <end position="244"/>
    </location>
</feature>
<dbReference type="Proteomes" id="UP000198649">
    <property type="component" value="Unassembled WGS sequence"/>
</dbReference>
<feature type="transmembrane region" description="Helical" evidence="8">
    <location>
        <begin position="92"/>
        <end position="113"/>
    </location>
</feature>
<feature type="transmembrane region" description="Helical" evidence="8">
    <location>
        <begin position="144"/>
        <end position="165"/>
    </location>
</feature>
<evidence type="ECO:0000256" key="2">
    <source>
        <dbReference type="ARBA" id="ARBA00008335"/>
    </source>
</evidence>
<dbReference type="RefSeq" id="WP_091116930.1">
    <property type="nucleotide sequence ID" value="NZ_BKAF01000030.1"/>
</dbReference>
<keyword evidence="4" id="KW-1003">Cell membrane</keyword>
<evidence type="ECO:0000256" key="1">
    <source>
        <dbReference type="ARBA" id="ARBA00004651"/>
    </source>
</evidence>
<dbReference type="EMBL" id="FOQG01000022">
    <property type="protein sequence ID" value="SFJ24596.1"/>
    <property type="molecule type" value="Genomic_DNA"/>
</dbReference>
<keyword evidence="5 8" id="KW-0812">Transmembrane</keyword>
<comment type="subcellular location">
    <subcellularLocation>
        <location evidence="1">Cell membrane</location>
        <topology evidence="1">Multi-pass membrane protein</topology>
    </subcellularLocation>
</comment>
<evidence type="ECO:0000256" key="4">
    <source>
        <dbReference type="ARBA" id="ARBA00022475"/>
    </source>
</evidence>
<evidence type="ECO:0000313" key="10">
    <source>
        <dbReference type="EMBL" id="SFJ24596.1"/>
    </source>
</evidence>
<reference evidence="10 11" key="1">
    <citation type="submission" date="2016-10" db="EMBL/GenBank/DDBJ databases">
        <authorList>
            <person name="de Groot N.N."/>
        </authorList>
    </citation>
    <scope>NUCLEOTIDE SEQUENCE [LARGE SCALE GENOMIC DNA]</scope>
    <source>
        <strain evidence="10 11">CGMCC 1.11156</strain>
    </source>
</reference>
<gene>
    <name evidence="10" type="ORF">SAMN05216561_1224</name>
</gene>
<evidence type="ECO:0000256" key="8">
    <source>
        <dbReference type="SAM" id="Phobius"/>
    </source>
</evidence>
<evidence type="ECO:0000256" key="5">
    <source>
        <dbReference type="ARBA" id="ARBA00022692"/>
    </source>
</evidence>
<feature type="transmembrane region" description="Helical" evidence="8">
    <location>
        <begin position="59"/>
        <end position="80"/>
    </location>
</feature>
<dbReference type="SUPFAM" id="SSF103473">
    <property type="entry name" value="MFS general substrate transporter"/>
    <property type="match status" value="1"/>
</dbReference>
<evidence type="ECO:0000256" key="7">
    <source>
        <dbReference type="ARBA" id="ARBA00023136"/>
    </source>
</evidence>
<dbReference type="PANTHER" id="PTHR43271">
    <property type="entry name" value="BLL2771 PROTEIN"/>
    <property type="match status" value="1"/>
</dbReference>
<feature type="transmembrane region" description="Helical" evidence="8">
    <location>
        <begin position="349"/>
        <end position="369"/>
    </location>
</feature>
<accession>A0A1I3PUI3</accession>
<protein>
    <submittedName>
        <fullName evidence="10">Predicted arabinose efflux permease, MFS family</fullName>
    </submittedName>
</protein>
<dbReference type="Pfam" id="PF07690">
    <property type="entry name" value="MFS_1"/>
    <property type="match status" value="1"/>
</dbReference>
<feature type="transmembrane region" description="Helical" evidence="8">
    <location>
        <begin position="256"/>
        <end position="280"/>
    </location>
</feature>
<feature type="transmembrane region" description="Helical" evidence="8">
    <location>
        <begin position="375"/>
        <end position="398"/>
    </location>
</feature>
<dbReference type="STRING" id="1005945.SAMN05216561_1224"/>
<proteinExistence type="inferred from homology"/>
<dbReference type="PROSITE" id="PS50850">
    <property type="entry name" value="MFS"/>
    <property type="match status" value="1"/>
</dbReference>
<name>A0A1I3PUI3_9ACTN</name>
<dbReference type="InterPro" id="IPR036259">
    <property type="entry name" value="MFS_trans_sf"/>
</dbReference>
<feature type="transmembrane region" description="Helical" evidence="8">
    <location>
        <begin position="314"/>
        <end position="337"/>
    </location>
</feature>
<dbReference type="InterPro" id="IPR011701">
    <property type="entry name" value="MFS"/>
</dbReference>
<dbReference type="Gene3D" id="1.20.1250.20">
    <property type="entry name" value="MFS general substrate transporter like domains"/>
    <property type="match status" value="1"/>
</dbReference>
<feature type="transmembrane region" description="Helical" evidence="8">
    <location>
        <begin position="20"/>
        <end position="39"/>
    </location>
</feature>
<feature type="transmembrane region" description="Helical" evidence="8">
    <location>
        <begin position="177"/>
        <end position="197"/>
    </location>
</feature>
<feature type="transmembrane region" description="Helical" evidence="8">
    <location>
        <begin position="119"/>
        <end position="137"/>
    </location>
</feature>
<evidence type="ECO:0000313" key="11">
    <source>
        <dbReference type="Proteomes" id="UP000198649"/>
    </source>
</evidence>
<dbReference type="GO" id="GO:0022857">
    <property type="term" value="F:transmembrane transporter activity"/>
    <property type="evidence" value="ECO:0007669"/>
    <property type="project" value="InterPro"/>
</dbReference>
<evidence type="ECO:0000259" key="9">
    <source>
        <dbReference type="PROSITE" id="PS50850"/>
    </source>
</evidence>
<evidence type="ECO:0000256" key="6">
    <source>
        <dbReference type="ARBA" id="ARBA00022989"/>
    </source>
</evidence>
<dbReference type="PANTHER" id="PTHR43271:SF1">
    <property type="entry name" value="INNER MEMBRANE TRANSPORT PROTEIN YNFM"/>
    <property type="match status" value="1"/>
</dbReference>
<feature type="transmembrane region" description="Helical" evidence="8">
    <location>
        <begin position="292"/>
        <end position="308"/>
    </location>
</feature>
<dbReference type="CDD" id="cd17324">
    <property type="entry name" value="MFS_NepI_like"/>
    <property type="match status" value="1"/>
</dbReference>
<keyword evidence="7 8" id="KW-0472">Membrane</keyword>
<organism evidence="10 11">
    <name type="scientific">Nocardioides psychrotolerans</name>
    <dbReference type="NCBI Taxonomy" id="1005945"/>
    <lineage>
        <taxon>Bacteria</taxon>
        <taxon>Bacillati</taxon>
        <taxon>Actinomycetota</taxon>
        <taxon>Actinomycetes</taxon>
        <taxon>Propionibacteriales</taxon>
        <taxon>Nocardioidaceae</taxon>
        <taxon>Nocardioides</taxon>
    </lineage>
</organism>
<sequence length="406" mass="41272">MSTSETRLQRPLHRPGTPGFRRLNLAMGLAGLAAFGMLYTTQPLLPELSEAFDVGPTTASLTLSVCTGLLALLVVPATALGQRWGRPRTMGVALLVAAVLTLACAVAPTFAVLLVLRALTGAALAAVVGVAMGHVGVEVHPSGLATAMGLYVAGNSLGGVGGRLITSGVVDVSSWRWAMAALGLAALAATAGFWRLLPAGTATSYDAGETRARPRAYRDLLTDPAMLAVLLIPFVLMGGFVATYNYLAFRLTTAPFSLPVAVVGLVFVTYLSGTASSALAGRAADLVGRGRVLLGSVVVMGAGLALTLPDHLALVVLGLLVLTAGFFGAHSVASGWAPVVGGRHASQASALYVCSYYVGSSIFGALVGLSWRAGAWPATTASVGALVAVGLVASLVVVTRIRRALG</sequence>
<dbReference type="InterPro" id="IPR020846">
    <property type="entry name" value="MFS_dom"/>
</dbReference>
<keyword evidence="11" id="KW-1185">Reference proteome</keyword>
<dbReference type="OrthoDB" id="63984at2"/>
<dbReference type="AlphaFoldDB" id="A0A1I3PUI3"/>
<keyword evidence="6 8" id="KW-1133">Transmembrane helix</keyword>
<keyword evidence="3" id="KW-0813">Transport</keyword>
<dbReference type="GO" id="GO:0005886">
    <property type="term" value="C:plasma membrane"/>
    <property type="evidence" value="ECO:0007669"/>
    <property type="project" value="UniProtKB-SubCell"/>
</dbReference>
<feature type="domain" description="Major facilitator superfamily (MFS) profile" evidence="9">
    <location>
        <begin position="23"/>
        <end position="402"/>
    </location>
</feature>